<protein>
    <submittedName>
        <fullName evidence="2">Uncharacterized protein</fullName>
    </submittedName>
</protein>
<dbReference type="Proteomes" id="UP000038045">
    <property type="component" value="Unplaced"/>
</dbReference>
<accession>A0A0N4ZVQ7</accession>
<sequence length="191" mass="21972">MWLIEFAEDLFFQLIGIDRHFRAYICRGGFDDIEMKNIRAFYGSALVKSYRKEGDIGAMGIFIENELAKCSTIYKTTPFDGDCHFVFVVRRIEEINYPSSTYPLPEMLFDGSGDQISYEAVYLRNIVKNMLDTTLPSRLRAKYALTWTIYQEQYSLACAYLLANDFDFSGVSDYDFAQEMAKVGTEKGLFG</sequence>
<reference evidence="2" key="1">
    <citation type="submission" date="2017-02" db="UniProtKB">
        <authorList>
            <consortium name="WormBaseParasite"/>
        </authorList>
    </citation>
    <scope>IDENTIFICATION</scope>
</reference>
<keyword evidence="1" id="KW-1185">Reference proteome</keyword>
<dbReference type="WBParaSite" id="PTRK_0001267000.1">
    <property type="protein sequence ID" value="PTRK_0001267000.1"/>
    <property type="gene ID" value="PTRK_0001267000"/>
</dbReference>
<dbReference type="AlphaFoldDB" id="A0A0N4ZVQ7"/>
<evidence type="ECO:0000313" key="2">
    <source>
        <dbReference type="WBParaSite" id="PTRK_0001267000.1"/>
    </source>
</evidence>
<name>A0A0N4ZVQ7_PARTI</name>
<evidence type="ECO:0000313" key="1">
    <source>
        <dbReference type="Proteomes" id="UP000038045"/>
    </source>
</evidence>
<organism evidence="1 2">
    <name type="scientific">Parastrongyloides trichosuri</name>
    <name type="common">Possum-specific nematode worm</name>
    <dbReference type="NCBI Taxonomy" id="131310"/>
    <lineage>
        <taxon>Eukaryota</taxon>
        <taxon>Metazoa</taxon>
        <taxon>Ecdysozoa</taxon>
        <taxon>Nematoda</taxon>
        <taxon>Chromadorea</taxon>
        <taxon>Rhabditida</taxon>
        <taxon>Tylenchina</taxon>
        <taxon>Panagrolaimomorpha</taxon>
        <taxon>Strongyloidoidea</taxon>
        <taxon>Strongyloididae</taxon>
        <taxon>Parastrongyloides</taxon>
    </lineage>
</organism>
<proteinExistence type="predicted"/>